<feature type="compositionally biased region" description="Polar residues" evidence="1">
    <location>
        <begin position="103"/>
        <end position="117"/>
    </location>
</feature>
<comment type="caution">
    <text evidence="2">The sequence shown here is derived from an EMBL/GenBank/DDBJ whole genome shotgun (WGS) entry which is preliminary data.</text>
</comment>
<evidence type="ECO:0000313" key="3">
    <source>
        <dbReference type="Proteomes" id="UP001292094"/>
    </source>
</evidence>
<reference evidence="2" key="1">
    <citation type="submission" date="2023-11" db="EMBL/GenBank/DDBJ databases">
        <title>Genome assemblies of two species of porcelain crab, Petrolisthes cinctipes and Petrolisthes manimaculis (Anomura: Porcellanidae).</title>
        <authorList>
            <person name="Angst P."/>
        </authorList>
    </citation>
    <scope>NUCLEOTIDE SEQUENCE</scope>
    <source>
        <strain evidence="2">PB745_02</strain>
        <tissue evidence="2">Gill</tissue>
    </source>
</reference>
<sequence length="117" mass="13008">MEVNEGKESDKIKKERKEGHEKEEDDVERREAICEAGGEAATVKRSRGQSRLLSCISSLSSITGHPPLWSRLRALLEGRVYFMRLISHAGDADDTAPGCPPQEKQSWAQSLSPFALQ</sequence>
<evidence type="ECO:0000313" key="2">
    <source>
        <dbReference type="EMBL" id="KAK4298557.1"/>
    </source>
</evidence>
<evidence type="ECO:0000256" key="1">
    <source>
        <dbReference type="SAM" id="MobiDB-lite"/>
    </source>
</evidence>
<feature type="region of interest" description="Disordered" evidence="1">
    <location>
        <begin position="1"/>
        <end position="29"/>
    </location>
</feature>
<organism evidence="2 3">
    <name type="scientific">Petrolisthes manimaculis</name>
    <dbReference type="NCBI Taxonomy" id="1843537"/>
    <lineage>
        <taxon>Eukaryota</taxon>
        <taxon>Metazoa</taxon>
        <taxon>Ecdysozoa</taxon>
        <taxon>Arthropoda</taxon>
        <taxon>Crustacea</taxon>
        <taxon>Multicrustacea</taxon>
        <taxon>Malacostraca</taxon>
        <taxon>Eumalacostraca</taxon>
        <taxon>Eucarida</taxon>
        <taxon>Decapoda</taxon>
        <taxon>Pleocyemata</taxon>
        <taxon>Anomura</taxon>
        <taxon>Galatheoidea</taxon>
        <taxon>Porcellanidae</taxon>
        <taxon>Petrolisthes</taxon>
    </lineage>
</organism>
<name>A0AAE1P088_9EUCA</name>
<feature type="region of interest" description="Disordered" evidence="1">
    <location>
        <begin position="91"/>
        <end position="117"/>
    </location>
</feature>
<dbReference type="Proteomes" id="UP001292094">
    <property type="component" value="Unassembled WGS sequence"/>
</dbReference>
<dbReference type="AlphaFoldDB" id="A0AAE1P088"/>
<gene>
    <name evidence="2" type="ORF">Pmani_029105</name>
</gene>
<proteinExistence type="predicted"/>
<protein>
    <submittedName>
        <fullName evidence="2">Uncharacterized protein</fullName>
    </submittedName>
</protein>
<keyword evidence="3" id="KW-1185">Reference proteome</keyword>
<dbReference type="EMBL" id="JAWZYT010003407">
    <property type="protein sequence ID" value="KAK4298557.1"/>
    <property type="molecule type" value="Genomic_DNA"/>
</dbReference>
<accession>A0AAE1P088</accession>